<name>A0ABC8KUC7_ERUVS</name>
<accession>A0ABC8KUC7</accession>
<keyword evidence="3" id="KW-1185">Reference proteome</keyword>
<gene>
    <name evidence="2" type="ORF">ERUC_LOCUS28352</name>
</gene>
<sequence length="78" mass="8566">MESTHLSGQETIPASQDESSLQVSGETNLLSQNSDEFLAKKKDATISDDDASINDFDEKEDISNNEDYLQIVNADALE</sequence>
<evidence type="ECO:0000313" key="2">
    <source>
        <dbReference type="EMBL" id="CAH8362596.1"/>
    </source>
</evidence>
<dbReference type="AlphaFoldDB" id="A0ABC8KUC7"/>
<feature type="region of interest" description="Disordered" evidence="1">
    <location>
        <begin position="1"/>
        <end position="64"/>
    </location>
</feature>
<evidence type="ECO:0000313" key="3">
    <source>
        <dbReference type="Proteomes" id="UP001642260"/>
    </source>
</evidence>
<protein>
    <submittedName>
        <fullName evidence="2">Uncharacterized protein</fullName>
    </submittedName>
</protein>
<organism evidence="2 3">
    <name type="scientific">Eruca vesicaria subsp. sativa</name>
    <name type="common">Garden rocket</name>
    <name type="synonym">Eruca sativa</name>
    <dbReference type="NCBI Taxonomy" id="29727"/>
    <lineage>
        <taxon>Eukaryota</taxon>
        <taxon>Viridiplantae</taxon>
        <taxon>Streptophyta</taxon>
        <taxon>Embryophyta</taxon>
        <taxon>Tracheophyta</taxon>
        <taxon>Spermatophyta</taxon>
        <taxon>Magnoliopsida</taxon>
        <taxon>eudicotyledons</taxon>
        <taxon>Gunneridae</taxon>
        <taxon>Pentapetalae</taxon>
        <taxon>rosids</taxon>
        <taxon>malvids</taxon>
        <taxon>Brassicales</taxon>
        <taxon>Brassicaceae</taxon>
        <taxon>Brassiceae</taxon>
        <taxon>Eruca</taxon>
    </lineage>
</organism>
<dbReference type="EMBL" id="CAKOAT010335821">
    <property type="protein sequence ID" value="CAH8362596.1"/>
    <property type="molecule type" value="Genomic_DNA"/>
</dbReference>
<reference evidence="2 3" key="1">
    <citation type="submission" date="2022-03" db="EMBL/GenBank/DDBJ databases">
        <authorList>
            <person name="Macdonald S."/>
            <person name="Ahmed S."/>
            <person name="Newling K."/>
        </authorList>
    </citation>
    <scope>NUCLEOTIDE SEQUENCE [LARGE SCALE GENOMIC DNA]</scope>
</reference>
<proteinExistence type="predicted"/>
<feature type="compositionally biased region" description="Acidic residues" evidence="1">
    <location>
        <begin position="46"/>
        <end position="64"/>
    </location>
</feature>
<evidence type="ECO:0000256" key="1">
    <source>
        <dbReference type="SAM" id="MobiDB-lite"/>
    </source>
</evidence>
<feature type="compositionally biased region" description="Polar residues" evidence="1">
    <location>
        <begin position="1"/>
        <end position="35"/>
    </location>
</feature>
<dbReference type="Proteomes" id="UP001642260">
    <property type="component" value="Unassembled WGS sequence"/>
</dbReference>
<comment type="caution">
    <text evidence="2">The sequence shown here is derived from an EMBL/GenBank/DDBJ whole genome shotgun (WGS) entry which is preliminary data.</text>
</comment>
<feature type="non-terminal residue" evidence="2">
    <location>
        <position position="78"/>
    </location>
</feature>